<evidence type="ECO:0000313" key="6">
    <source>
        <dbReference type="Proteomes" id="UP000324358"/>
    </source>
</evidence>
<dbReference type="AlphaFoldDB" id="A0A5D0QWX9"/>
<evidence type="ECO:0000259" key="4">
    <source>
        <dbReference type="PROSITE" id="PS50043"/>
    </source>
</evidence>
<dbReference type="PANTHER" id="PTHR44688:SF16">
    <property type="entry name" value="DNA-BINDING TRANSCRIPTIONAL ACTIVATOR DEVR_DOSR"/>
    <property type="match status" value="1"/>
</dbReference>
<dbReference type="Gene3D" id="3.30.450.20">
    <property type="entry name" value="PAS domain"/>
    <property type="match status" value="1"/>
</dbReference>
<evidence type="ECO:0000256" key="3">
    <source>
        <dbReference type="ARBA" id="ARBA00023163"/>
    </source>
</evidence>
<protein>
    <submittedName>
        <fullName evidence="5">Response regulator transcription factor</fullName>
    </submittedName>
</protein>
<accession>A0A5D0QWX9</accession>
<evidence type="ECO:0000313" key="5">
    <source>
        <dbReference type="EMBL" id="TYB73733.1"/>
    </source>
</evidence>
<sequence>MKDTNSFFSHRNTVRHLTETDIQQTSNYIEIVKAFSRTTNQSIYIINYESKGFEYVSNNPLFLNGHTASEVLEMGYEFYFKNVPSEDLELLLKINTVGFDFYEKLPEEDKKKYTISYDFHLKTNENKLILIHQKLTPIFLTEKGKIWKAICVVSLSSQQQSGNLRLHKNGYNETHQYDWVSNCWKTVEMIVLSEREKEILQYSIRAYSINEIAERLFISPDTVKFHRTKIFEKLDVANISEAISFATNNKLI</sequence>
<evidence type="ECO:0000256" key="1">
    <source>
        <dbReference type="ARBA" id="ARBA00023015"/>
    </source>
</evidence>
<dbReference type="Pfam" id="PF00196">
    <property type="entry name" value="GerE"/>
    <property type="match status" value="1"/>
</dbReference>
<dbReference type="GO" id="GO:0006355">
    <property type="term" value="P:regulation of DNA-templated transcription"/>
    <property type="evidence" value="ECO:0007669"/>
    <property type="project" value="InterPro"/>
</dbReference>
<keyword evidence="2" id="KW-0238">DNA-binding</keyword>
<keyword evidence="3" id="KW-0804">Transcription</keyword>
<dbReference type="InterPro" id="IPR000792">
    <property type="entry name" value="Tscrpt_reg_LuxR_C"/>
</dbReference>
<dbReference type="PROSITE" id="PS50043">
    <property type="entry name" value="HTH_LUXR_2"/>
    <property type="match status" value="1"/>
</dbReference>
<reference evidence="5 6" key="1">
    <citation type="submission" date="2019-08" db="EMBL/GenBank/DDBJ databases">
        <title>Genomes of Antarctic Bizionia species.</title>
        <authorList>
            <person name="Bowman J.P."/>
        </authorList>
    </citation>
    <scope>NUCLEOTIDE SEQUENCE [LARGE SCALE GENOMIC DNA]</scope>
    <source>
        <strain evidence="5 6">APA-1</strain>
    </source>
</reference>
<dbReference type="Proteomes" id="UP000324358">
    <property type="component" value="Unassembled WGS sequence"/>
</dbReference>
<feature type="domain" description="HTH luxR-type" evidence="4">
    <location>
        <begin position="185"/>
        <end position="250"/>
    </location>
</feature>
<comment type="caution">
    <text evidence="5">The sequence shown here is derived from an EMBL/GenBank/DDBJ whole genome shotgun (WGS) entry which is preliminary data.</text>
</comment>
<dbReference type="SMART" id="SM00421">
    <property type="entry name" value="HTH_LUXR"/>
    <property type="match status" value="1"/>
</dbReference>
<dbReference type="Gene3D" id="1.10.10.10">
    <property type="entry name" value="Winged helix-like DNA-binding domain superfamily/Winged helix DNA-binding domain"/>
    <property type="match status" value="1"/>
</dbReference>
<evidence type="ECO:0000256" key="2">
    <source>
        <dbReference type="ARBA" id="ARBA00023125"/>
    </source>
</evidence>
<dbReference type="SUPFAM" id="SSF46894">
    <property type="entry name" value="C-terminal effector domain of the bipartite response regulators"/>
    <property type="match status" value="1"/>
</dbReference>
<dbReference type="InterPro" id="IPR036388">
    <property type="entry name" value="WH-like_DNA-bd_sf"/>
</dbReference>
<gene>
    <name evidence="5" type="ORF">ES675_08790</name>
</gene>
<dbReference type="PRINTS" id="PR00038">
    <property type="entry name" value="HTHLUXR"/>
</dbReference>
<dbReference type="EMBL" id="VSKL01000002">
    <property type="protein sequence ID" value="TYB73733.1"/>
    <property type="molecule type" value="Genomic_DNA"/>
</dbReference>
<keyword evidence="1" id="KW-0805">Transcription regulation</keyword>
<dbReference type="InterPro" id="IPR016032">
    <property type="entry name" value="Sig_transdc_resp-reg_C-effctor"/>
</dbReference>
<dbReference type="OrthoDB" id="1727128at2"/>
<dbReference type="RefSeq" id="WP_066256518.1">
    <property type="nucleotide sequence ID" value="NZ_VSKL01000002.1"/>
</dbReference>
<dbReference type="PANTHER" id="PTHR44688">
    <property type="entry name" value="DNA-BINDING TRANSCRIPTIONAL ACTIVATOR DEVR_DOSR"/>
    <property type="match status" value="1"/>
</dbReference>
<proteinExistence type="predicted"/>
<dbReference type="GO" id="GO:0003677">
    <property type="term" value="F:DNA binding"/>
    <property type="evidence" value="ECO:0007669"/>
    <property type="project" value="UniProtKB-KW"/>
</dbReference>
<name>A0A5D0QWX9_9FLAO</name>
<keyword evidence="6" id="KW-1185">Reference proteome</keyword>
<dbReference type="CDD" id="cd06170">
    <property type="entry name" value="LuxR_C_like"/>
    <property type="match status" value="1"/>
</dbReference>
<organism evidence="5 6">
    <name type="scientific">Bizionia algoritergicola</name>
    <dbReference type="NCBI Taxonomy" id="291187"/>
    <lineage>
        <taxon>Bacteria</taxon>
        <taxon>Pseudomonadati</taxon>
        <taxon>Bacteroidota</taxon>
        <taxon>Flavobacteriia</taxon>
        <taxon>Flavobacteriales</taxon>
        <taxon>Flavobacteriaceae</taxon>
        <taxon>Bizionia</taxon>
    </lineage>
</organism>